<feature type="domain" description="Protein kinase" evidence="8">
    <location>
        <begin position="157"/>
        <end position="421"/>
    </location>
</feature>
<dbReference type="Gene3D" id="1.10.510.10">
    <property type="entry name" value="Transferase(Phosphotransferase) domain 1"/>
    <property type="match status" value="1"/>
</dbReference>
<gene>
    <name evidence="9" type="ORF">CONPUDRAFT_49659</name>
</gene>
<dbReference type="Pfam" id="PF00069">
    <property type="entry name" value="Pkinase"/>
    <property type="match status" value="1"/>
</dbReference>
<feature type="binding site" evidence="4">
    <location>
        <position position="186"/>
    </location>
    <ligand>
        <name>ATP</name>
        <dbReference type="ChEBI" id="CHEBI:30616"/>
    </ligand>
</feature>
<dbReference type="CDD" id="cd00060">
    <property type="entry name" value="FHA"/>
    <property type="match status" value="1"/>
</dbReference>
<keyword evidence="9" id="KW-0808">Transferase</keyword>
<dbReference type="PROSITE" id="PS50011">
    <property type="entry name" value="PROTEIN_KINASE_DOM"/>
    <property type="match status" value="1"/>
</dbReference>
<evidence type="ECO:0000256" key="5">
    <source>
        <dbReference type="RuleBase" id="RU000304"/>
    </source>
</evidence>
<dbReference type="PROSITE" id="PS00108">
    <property type="entry name" value="PROTEIN_KINASE_ST"/>
    <property type="match status" value="1"/>
</dbReference>
<evidence type="ECO:0000256" key="1">
    <source>
        <dbReference type="ARBA" id="ARBA00005575"/>
    </source>
</evidence>
<organism evidence="9 10">
    <name type="scientific">Coniophora puteana (strain RWD-64-598)</name>
    <name type="common">Brown rot fungus</name>
    <dbReference type="NCBI Taxonomy" id="741705"/>
    <lineage>
        <taxon>Eukaryota</taxon>
        <taxon>Fungi</taxon>
        <taxon>Dikarya</taxon>
        <taxon>Basidiomycota</taxon>
        <taxon>Agaricomycotina</taxon>
        <taxon>Agaricomycetes</taxon>
        <taxon>Agaricomycetidae</taxon>
        <taxon>Boletales</taxon>
        <taxon>Coniophorineae</taxon>
        <taxon>Coniophoraceae</taxon>
        <taxon>Coniophora</taxon>
    </lineage>
</organism>
<dbReference type="InterPro" id="IPR011009">
    <property type="entry name" value="Kinase-like_dom_sf"/>
</dbReference>
<evidence type="ECO:0000259" key="7">
    <source>
        <dbReference type="PROSITE" id="PS50006"/>
    </source>
</evidence>
<evidence type="ECO:0000256" key="4">
    <source>
        <dbReference type="PROSITE-ProRule" id="PRU10141"/>
    </source>
</evidence>
<dbReference type="InterPro" id="IPR008984">
    <property type="entry name" value="SMAD_FHA_dom_sf"/>
</dbReference>
<name>A0A5M3MXC5_CONPW</name>
<dbReference type="AlphaFoldDB" id="A0A5M3MXC5"/>
<dbReference type="SUPFAM" id="SSF56112">
    <property type="entry name" value="Protein kinase-like (PK-like)"/>
    <property type="match status" value="1"/>
</dbReference>
<feature type="domain" description="FHA" evidence="7">
    <location>
        <begin position="53"/>
        <end position="107"/>
    </location>
</feature>
<dbReference type="OrthoDB" id="10252171at2759"/>
<dbReference type="SUPFAM" id="SSF49879">
    <property type="entry name" value="SMAD/FHA domain"/>
    <property type="match status" value="1"/>
</dbReference>
<dbReference type="InterPro" id="IPR000719">
    <property type="entry name" value="Prot_kinase_dom"/>
</dbReference>
<evidence type="ECO:0000313" key="9">
    <source>
        <dbReference type="EMBL" id="EIW83742.1"/>
    </source>
</evidence>
<dbReference type="EMBL" id="JH711575">
    <property type="protein sequence ID" value="EIW83742.1"/>
    <property type="molecule type" value="Genomic_DNA"/>
</dbReference>
<dbReference type="Proteomes" id="UP000053558">
    <property type="component" value="Unassembled WGS sequence"/>
</dbReference>
<evidence type="ECO:0000259" key="8">
    <source>
        <dbReference type="PROSITE" id="PS50011"/>
    </source>
</evidence>
<dbReference type="FunFam" id="1.10.510.10:FF:000571">
    <property type="entry name" value="Maternal embryonic leucine zipper kinase"/>
    <property type="match status" value="1"/>
</dbReference>
<keyword evidence="5" id="KW-0723">Serine/threonine-protein kinase</keyword>
<comment type="caution">
    <text evidence="9">The sequence shown here is derived from an EMBL/GenBank/DDBJ whole genome shotgun (WGS) entry which is preliminary data.</text>
</comment>
<accession>A0A5M3MXC5</accession>
<keyword evidence="3 4" id="KW-0067">ATP-binding</keyword>
<keyword evidence="2 4" id="KW-0547">Nucleotide-binding</keyword>
<sequence>MDTTNNASTETTEVQEETGHLRDNELDDRVWGALEPRGASLTRVAFYERQPIFFIGRNSEDNNMVLSSLIISRTHCKFEWDGRSDEKSIVTVTDLLANGTWINLHKVGKDKTAILRDGDEIAFGQSKAQPNSPLHDYRYIYRHRASKRHRSVVELFYQFGNQIGQGTFGTVIQGLSRSTNKWYAIKVLNGKALRRAYAVSPLLVPREIFALEKLQHENLCQLKEVFFESSRISLVYELVDGGNLQNLIDSRGCLKNQLACYITYQIANALSFVHSQGIVHRDLKPENILLTSADPPIVKVADFGLAKEIHEASSLHVSGSLQIICGTEAYLAPETIKETITERYNHLVDSWSAGVIVFAMLTGGFIRKTATWIRIAERKIRWKLLKGAKASNSATNLIHRLLQYDPARRMSLARAKSHPWLEKEARLV</sequence>
<proteinExistence type="inferred from homology"/>
<evidence type="ECO:0000256" key="6">
    <source>
        <dbReference type="SAM" id="MobiDB-lite"/>
    </source>
</evidence>
<evidence type="ECO:0000256" key="2">
    <source>
        <dbReference type="ARBA" id="ARBA00022741"/>
    </source>
</evidence>
<dbReference type="InterPro" id="IPR008271">
    <property type="entry name" value="Ser/Thr_kinase_AS"/>
</dbReference>
<dbReference type="SMART" id="SM00240">
    <property type="entry name" value="FHA"/>
    <property type="match status" value="1"/>
</dbReference>
<dbReference type="SMART" id="SM00220">
    <property type="entry name" value="S_TKc"/>
    <property type="match status" value="1"/>
</dbReference>
<dbReference type="GO" id="GO:0005524">
    <property type="term" value="F:ATP binding"/>
    <property type="evidence" value="ECO:0007669"/>
    <property type="project" value="UniProtKB-UniRule"/>
</dbReference>
<evidence type="ECO:0000313" key="10">
    <source>
        <dbReference type="Proteomes" id="UP000053558"/>
    </source>
</evidence>
<dbReference type="GO" id="GO:0004674">
    <property type="term" value="F:protein serine/threonine kinase activity"/>
    <property type="evidence" value="ECO:0007669"/>
    <property type="project" value="UniProtKB-KW"/>
</dbReference>
<evidence type="ECO:0000256" key="3">
    <source>
        <dbReference type="ARBA" id="ARBA00022840"/>
    </source>
</evidence>
<dbReference type="PROSITE" id="PS00107">
    <property type="entry name" value="PROTEIN_KINASE_ATP"/>
    <property type="match status" value="1"/>
</dbReference>
<keyword evidence="10" id="KW-1185">Reference proteome</keyword>
<dbReference type="InterPro" id="IPR000253">
    <property type="entry name" value="FHA_dom"/>
</dbReference>
<feature type="compositionally biased region" description="Polar residues" evidence="6">
    <location>
        <begin position="1"/>
        <end position="12"/>
    </location>
</feature>
<dbReference type="PANTHER" id="PTHR24347">
    <property type="entry name" value="SERINE/THREONINE-PROTEIN KINASE"/>
    <property type="match status" value="1"/>
</dbReference>
<dbReference type="KEGG" id="cput:CONPUDRAFT_49659"/>
<dbReference type="Pfam" id="PF00498">
    <property type="entry name" value="FHA"/>
    <property type="match status" value="1"/>
</dbReference>
<dbReference type="Gene3D" id="2.60.200.20">
    <property type="match status" value="1"/>
</dbReference>
<dbReference type="InterPro" id="IPR017441">
    <property type="entry name" value="Protein_kinase_ATP_BS"/>
</dbReference>
<feature type="region of interest" description="Disordered" evidence="6">
    <location>
        <begin position="1"/>
        <end position="22"/>
    </location>
</feature>
<protein>
    <submittedName>
        <fullName evidence="9">Kinase-like protein</fullName>
    </submittedName>
</protein>
<dbReference type="PROSITE" id="PS50006">
    <property type="entry name" value="FHA_DOMAIN"/>
    <property type="match status" value="1"/>
</dbReference>
<dbReference type="GeneID" id="19207347"/>
<comment type="similarity">
    <text evidence="1">Belongs to the protein kinase superfamily. CAMK Ser/Thr protein kinase family. CHEK2 subfamily.</text>
</comment>
<keyword evidence="9" id="KW-0418">Kinase</keyword>
<dbReference type="RefSeq" id="XP_007765252.1">
    <property type="nucleotide sequence ID" value="XM_007767062.1"/>
</dbReference>
<reference evidence="10" key="1">
    <citation type="journal article" date="2012" name="Science">
        <title>The Paleozoic origin of enzymatic lignin decomposition reconstructed from 31 fungal genomes.</title>
        <authorList>
            <person name="Floudas D."/>
            <person name="Binder M."/>
            <person name="Riley R."/>
            <person name="Barry K."/>
            <person name="Blanchette R.A."/>
            <person name="Henrissat B."/>
            <person name="Martinez A.T."/>
            <person name="Otillar R."/>
            <person name="Spatafora J.W."/>
            <person name="Yadav J.S."/>
            <person name="Aerts A."/>
            <person name="Benoit I."/>
            <person name="Boyd A."/>
            <person name="Carlson A."/>
            <person name="Copeland A."/>
            <person name="Coutinho P.M."/>
            <person name="de Vries R.P."/>
            <person name="Ferreira P."/>
            <person name="Findley K."/>
            <person name="Foster B."/>
            <person name="Gaskell J."/>
            <person name="Glotzer D."/>
            <person name="Gorecki P."/>
            <person name="Heitman J."/>
            <person name="Hesse C."/>
            <person name="Hori C."/>
            <person name="Igarashi K."/>
            <person name="Jurgens J.A."/>
            <person name="Kallen N."/>
            <person name="Kersten P."/>
            <person name="Kohler A."/>
            <person name="Kuees U."/>
            <person name="Kumar T.K.A."/>
            <person name="Kuo A."/>
            <person name="LaButti K."/>
            <person name="Larrondo L.F."/>
            <person name="Lindquist E."/>
            <person name="Ling A."/>
            <person name="Lombard V."/>
            <person name="Lucas S."/>
            <person name="Lundell T."/>
            <person name="Martin R."/>
            <person name="McLaughlin D.J."/>
            <person name="Morgenstern I."/>
            <person name="Morin E."/>
            <person name="Murat C."/>
            <person name="Nagy L.G."/>
            <person name="Nolan M."/>
            <person name="Ohm R.A."/>
            <person name="Patyshakuliyeva A."/>
            <person name="Rokas A."/>
            <person name="Ruiz-Duenas F.J."/>
            <person name="Sabat G."/>
            <person name="Salamov A."/>
            <person name="Samejima M."/>
            <person name="Schmutz J."/>
            <person name="Slot J.C."/>
            <person name="St John F."/>
            <person name="Stenlid J."/>
            <person name="Sun H."/>
            <person name="Sun S."/>
            <person name="Syed K."/>
            <person name="Tsang A."/>
            <person name="Wiebenga A."/>
            <person name="Young D."/>
            <person name="Pisabarro A."/>
            <person name="Eastwood D.C."/>
            <person name="Martin F."/>
            <person name="Cullen D."/>
            <person name="Grigoriev I.V."/>
            <person name="Hibbett D.S."/>
        </authorList>
    </citation>
    <scope>NUCLEOTIDE SEQUENCE [LARGE SCALE GENOMIC DNA]</scope>
    <source>
        <strain evidence="10">RWD-64-598 SS2</strain>
    </source>
</reference>